<dbReference type="GO" id="GO:0008270">
    <property type="term" value="F:zinc ion binding"/>
    <property type="evidence" value="ECO:0007669"/>
    <property type="project" value="UniProtKB-UniRule"/>
</dbReference>
<keyword evidence="3 8" id="KW-0819">tRNA processing</keyword>
<evidence type="ECO:0000313" key="11">
    <source>
        <dbReference type="Proteomes" id="UP000008544"/>
    </source>
</evidence>
<comment type="catalytic activity">
    <reaction evidence="7 8">
        <text>adenosine(34) in tRNA + H2O + H(+) = inosine(34) in tRNA + NH4(+)</text>
        <dbReference type="Rhea" id="RHEA:43168"/>
        <dbReference type="Rhea" id="RHEA-COMP:10373"/>
        <dbReference type="Rhea" id="RHEA-COMP:10374"/>
        <dbReference type="ChEBI" id="CHEBI:15377"/>
        <dbReference type="ChEBI" id="CHEBI:15378"/>
        <dbReference type="ChEBI" id="CHEBI:28938"/>
        <dbReference type="ChEBI" id="CHEBI:74411"/>
        <dbReference type="ChEBI" id="CHEBI:82852"/>
        <dbReference type="EC" id="3.5.4.33"/>
    </reaction>
</comment>
<dbReference type="InterPro" id="IPR058535">
    <property type="entry name" value="MafB19-deam"/>
</dbReference>
<comment type="similarity">
    <text evidence="1">Belongs to the cytidine and deoxycytidylate deaminase family. ADAT2 subfamily.</text>
</comment>
<dbReference type="PROSITE" id="PS51747">
    <property type="entry name" value="CYT_DCMP_DEAMINASES_2"/>
    <property type="match status" value="1"/>
</dbReference>
<dbReference type="InterPro" id="IPR002125">
    <property type="entry name" value="CMP_dCMP_dom"/>
</dbReference>
<evidence type="ECO:0000256" key="4">
    <source>
        <dbReference type="ARBA" id="ARBA00022723"/>
    </source>
</evidence>
<feature type="binding site" evidence="8">
    <location>
        <position position="89"/>
    </location>
    <ligand>
        <name>Zn(2+)</name>
        <dbReference type="ChEBI" id="CHEBI:29105"/>
        <note>catalytic</note>
    </ligand>
</feature>
<dbReference type="InterPro" id="IPR028883">
    <property type="entry name" value="tRNA_aden_deaminase"/>
</dbReference>
<dbReference type="Pfam" id="PF14437">
    <property type="entry name" value="MafB19-deam"/>
    <property type="match status" value="1"/>
</dbReference>
<gene>
    <name evidence="8" type="primary">tadA</name>
    <name evidence="10" type="ordered locus">Daud_0014</name>
</gene>
<organism evidence="10 11">
    <name type="scientific">Desulforudis audaxviator (strain MP104C)</name>
    <dbReference type="NCBI Taxonomy" id="477974"/>
    <lineage>
        <taxon>Bacteria</taxon>
        <taxon>Bacillati</taxon>
        <taxon>Bacillota</taxon>
        <taxon>Clostridia</taxon>
        <taxon>Thermoanaerobacterales</taxon>
        <taxon>Candidatus Desulforudaceae</taxon>
        <taxon>Candidatus Desulforudis</taxon>
    </lineage>
</organism>
<feature type="binding site" evidence="8">
    <location>
        <position position="92"/>
    </location>
    <ligand>
        <name>Zn(2+)</name>
        <dbReference type="ChEBI" id="CHEBI:29105"/>
        <note>catalytic</note>
    </ligand>
</feature>
<evidence type="ECO:0000256" key="6">
    <source>
        <dbReference type="ARBA" id="ARBA00022833"/>
    </source>
</evidence>
<feature type="active site" description="Proton donor" evidence="8">
    <location>
        <position position="61"/>
    </location>
</feature>
<evidence type="ECO:0000259" key="9">
    <source>
        <dbReference type="PROSITE" id="PS51747"/>
    </source>
</evidence>
<comment type="function">
    <text evidence="8">Catalyzes the deamination of adenosine to inosine at the wobble position 34 of tRNA(Arg2).</text>
</comment>
<dbReference type="eggNOG" id="COG0590">
    <property type="taxonomic scope" value="Bacteria"/>
</dbReference>
<dbReference type="STRING" id="477974.Daud_0014"/>
<dbReference type="Proteomes" id="UP000008544">
    <property type="component" value="Chromosome"/>
</dbReference>
<dbReference type="KEGG" id="dau:Daud_0014"/>
<reference evidence="10 11" key="2">
    <citation type="journal article" date="2008" name="Science">
        <title>Environmental genomics reveals a single-species ecosystem deep within Earth.</title>
        <authorList>
            <person name="Chivian D."/>
            <person name="Brodie E.L."/>
            <person name="Alm E.J."/>
            <person name="Culley D.E."/>
            <person name="Dehal P.S."/>
            <person name="Desantis T.Z."/>
            <person name="Gihring T.M."/>
            <person name="Lapidus A."/>
            <person name="Lin L.H."/>
            <person name="Lowry S.R."/>
            <person name="Moser D.P."/>
            <person name="Richardson P.M."/>
            <person name="Southam G."/>
            <person name="Wanger G."/>
            <person name="Pratt L.M."/>
            <person name="Andersen G.L."/>
            <person name="Hazen T.C."/>
            <person name="Brockman F.J."/>
            <person name="Arkin A.P."/>
            <person name="Onstott T.C."/>
        </authorList>
    </citation>
    <scope>NUCLEOTIDE SEQUENCE [LARGE SCALE GENOMIC DNA]</scope>
    <source>
        <strain evidence="10 11">MP104C</strain>
    </source>
</reference>
<evidence type="ECO:0000256" key="1">
    <source>
        <dbReference type="ARBA" id="ARBA00010669"/>
    </source>
</evidence>
<dbReference type="HAMAP" id="MF_00972">
    <property type="entry name" value="tRNA_aden_deaminase"/>
    <property type="match status" value="1"/>
</dbReference>
<dbReference type="AlphaFoldDB" id="B1I146"/>
<dbReference type="FunFam" id="3.40.140.10:FF:000005">
    <property type="entry name" value="tRNA-specific adenosine deaminase"/>
    <property type="match status" value="1"/>
</dbReference>
<name>B1I146_DESAP</name>
<accession>B1I146</accession>
<reference evidence="11" key="1">
    <citation type="submission" date="2007-10" db="EMBL/GenBank/DDBJ databases">
        <title>Complete sequence of chromosome of Desulforudis audaxviator MP104C.</title>
        <authorList>
            <person name="Copeland A."/>
            <person name="Lucas S."/>
            <person name="Lapidus A."/>
            <person name="Barry K."/>
            <person name="Glavina del Rio T."/>
            <person name="Dalin E."/>
            <person name="Tice H."/>
            <person name="Bruce D."/>
            <person name="Pitluck S."/>
            <person name="Lowry S.R."/>
            <person name="Larimer F."/>
            <person name="Land M.L."/>
            <person name="Hauser L."/>
            <person name="Kyrpides N."/>
            <person name="Ivanova N.N."/>
            <person name="Richardson P."/>
        </authorList>
    </citation>
    <scope>NUCLEOTIDE SEQUENCE [LARGE SCALE GENOMIC DNA]</scope>
    <source>
        <strain evidence="11">MP104C</strain>
    </source>
</reference>
<dbReference type="PANTHER" id="PTHR11079:SF202">
    <property type="entry name" value="TRNA-SPECIFIC ADENOSINE DEAMINASE"/>
    <property type="match status" value="1"/>
</dbReference>
<dbReference type="EMBL" id="CP000860">
    <property type="protein sequence ID" value="ACA58583.1"/>
    <property type="molecule type" value="Genomic_DNA"/>
</dbReference>
<evidence type="ECO:0000256" key="5">
    <source>
        <dbReference type="ARBA" id="ARBA00022801"/>
    </source>
</evidence>
<keyword evidence="4 8" id="KW-0479">Metal-binding</keyword>
<dbReference type="HOGENOM" id="CLU_025810_3_2_9"/>
<evidence type="ECO:0000313" key="10">
    <source>
        <dbReference type="EMBL" id="ACA58583.1"/>
    </source>
</evidence>
<dbReference type="PROSITE" id="PS00903">
    <property type="entry name" value="CYT_DCMP_DEAMINASES_1"/>
    <property type="match status" value="1"/>
</dbReference>
<feature type="binding site" evidence="8">
    <location>
        <position position="59"/>
    </location>
    <ligand>
        <name>Zn(2+)</name>
        <dbReference type="ChEBI" id="CHEBI:29105"/>
        <note>catalytic</note>
    </ligand>
</feature>
<comment type="cofactor">
    <cofactor evidence="8">
        <name>Zn(2+)</name>
        <dbReference type="ChEBI" id="CHEBI:29105"/>
    </cofactor>
    <text evidence="8">Binds 1 zinc ion per subunit.</text>
</comment>
<dbReference type="Gene3D" id="3.40.140.10">
    <property type="entry name" value="Cytidine Deaminase, domain 2"/>
    <property type="match status" value="1"/>
</dbReference>
<evidence type="ECO:0000256" key="3">
    <source>
        <dbReference type="ARBA" id="ARBA00022694"/>
    </source>
</evidence>
<evidence type="ECO:0000256" key="7">
    <source>
        <dbReference type="ARBA" id="ARBA00048045"/>
    </source>
</evidence>
<dbReference type="SUPFAM" id="SSF53927">
    <property type="entry name" value="Cytidine deaminase-like"/>
    <property type="match status" value="1"/>
</dbReference>
<proteinExistence type="inferred from homology"/>
<protein>
    <recommendedName>
        <fullName evidence="8">tRNA-specific adenosine deaminase</fullName>
        <ecNumber evidence="8">3.5.4.33</ecNumber>
    </recommendedName>
</protein>
<dbReference type="InterPro" id="IPR016193">
    <property type="entry name" value="Cytidine_deaminase-like"/>
</dbReference>
<evidence type="ECO:0000256" key="2">
    <source>
        <dbReference type="ARBA" id="ARBA00011738"/>
    </source>
</evidence>
<dbReference type="GO" id="GO:0002100">
    <property type="term" value="P:tRNA wobble adenosine to inosine editing"/>
    <property type="evidence" value="ECO:0007669"/>
    <property type="project" value="UniProtKB-UniRule"/>
</dbReference>
<sequence length="156" mass="17036">MNHVPDLAVHAGYMREALREAEKAYAKGEVPVGAVVVQDGTIIGRGHNLREADNDASAHAELLAMRQAAQVSGDWRLSGATVYVTMEPCPMCAGALVQFRVRRVVYGTADPKAGAAGSVVELLREPRFNHQVEVIPGVLEAECREIVQRFFRALRK</sequence>
<dbReference type="PANTHER" id="PTHR11079">
    <property type="entry name" value="CYTOSINE DEAMINASE FAMILY MEMBER"/>
    <property type="match status" value="1"/>
</dbReference>
<keyword evidence="11" id="KW-1185">Reference proteome</keyword>
<dbReference type="NCBIfam" id="NF008113">
    <property type="entry name" value="PRK10860.1"/>
    <property type="match status" value="1"/>
</dbReference>
<keyword evidence="5 8" id="KW-0378">Hydrolase</keyword>
<evidence type="ECO:0000256" key="8">
    <source>
        <dbReference type="HAMAP-Rule" id="MF_00972"/>
    </source>
</evidence>
<dbReference type="GO" id="GO:0052717">
    <property type="term" value="F:tRNA-specific adenosine-34 deaminase activity"/>
    <property type="evidence" value="ECO:0007669"/>
    <property type="project" value="UniProtKB-UniRule"/>
</dbReference>
<dbReference type="CDD" id="cd01285">
    <property type="entry name" value="nucleoside_deaminase"/>
    <property type="match status" value="1"/>
</dbReference>
<comment type="subunit">
    <text evidence="2 8">Homodimer.</text>
</comment>
<dbReference type="InterPro" id="IPR016192">
    <property type="entry name" value="APOBEC/CMP_deaminase_Zn-bd"/>
</dbReference>
<keyword evidence="6 8" id="KW-0862">Zinc</keyword>
<feature type="domain" description="CMP/dCMP-type deaminase" evidence="9">
    <location>
        <begin position="8"/>
        <end position="120"/>
    </location>
</feature>
<dbReference type="EC" id="3.5.4.33" evidence="8"/>